<dbReference type="Proteomes" id="UP001198200">
    <property type="component" value="Unassembled WGS sequence"/>
</dbReference>
<sequence length="1016" mass="114912">MIENELRQLISKAKACLTDLCPYTTHVAQLALEDMIQQAEAAVAQDENDKNDESGVLPFTTKREFGNWHWNKEDACQFAKKRYTMASVWFEPGKVYSTYGLEDALAWFQTQDLRKSLVASEIDENSYVNQSGKFELSMAETCEYYEKICREFLSNVTYGDSIGQYSKSAGEALLQALNQLTKIREENEKNIADNSVNMDDITANPNDTTAIAKALAACLNALWDLRTSRVLRSKIGLESGGNLLLSAAQMEEIRHKIESDPLTKGQYEQIKALADSASLEQRKSAYSALFATSDNYEQLNREFVIETSAGNRPSFAVPKGTVSASFALRLPREDNERDGLGNIQVWNIGLKASEGENIYLDIETANSLEVNERETAVCKVTLCNKTSDHEAVWTYDKEILLRDDAIYTVMFDAKQDGKLKKGMQIELTFFDKEGNKLGTREENFNRKSWLYVKKYNLYTQCDAICYWYTKDTSYAEKSKIEMLHFLDDFCQGAHYWLRYNERPEGSDAYGGVQGGRILFTIAVAYSMIRDSGVWNKEEKDRFYGLVSYMLRYLADLRDRTLLTKERAQRGSSNWQTDMHIGSAAIMMAIPDFPNRKLWMYNSEAVLRAQLDYKLNADGSWPESPRYHFASLEHFSLYARLWERESGENWFISRNANMPGLIDMFRYPLYTQTPPYAYFNDSIATPPFGDHKLGNGTEFALYGLYCDQVAQYDRDTAQKMYATWCRANKPVKGFWGESVTLENLMYSSTLQGEANTPASLELTSCAAFPNSGIYVFRDHFGTSQENYLAVMSSQKRIGHGHKDQGAFIYYYHCIPVIMDSGIEGYFEASTPWHICSYSHAVMQFEAPPHGPIKKTSGFINLSAGTYSLERGWNDGPDCSKVTQLCLDDKNDSCESISMEIKNQKGCGVQHRNITIDHSAETVTVQDTVTDFSDNVLFNLPILAKSAVQNENEILADGYYGVKIKITIHSNTESVVIESGRATPMAPGANDHTDLLYLRIKAKAEDGVAITIAPYEAN</sequence>
<evidence type="ECO:0000313" key="2">
    <source>
        <dbReference type="Proteomes" id="UP001198200"/>
    </source>
</evidence>
<dbReference type="RefSeq" id="WP_308731828.1">
    <property type="nucleotide sequence ID" value="NZ_JAJEQN010000020.1"/>
</dbReference>
<dbReference type="InterPro" id="IPR008929">
    <property type="entry name" value="Chondroitin_lyas"/>
</dbReference>
<protein>
    <submittedName>
        <fullName evidence="1">Heparinase II/III family protein</fullName>
    </submittedName>
</protein>
<comment type="caution">
    <text evidence="1">The sequence shown here is derived from an EMBL/GenBank/DDBJ whole genome shotgun (WGS) entry which is preliminary data.</text>
</comment>
<dbReference type="PANTHER" id="PTHR39210:SF1">
    <property type="entry name" value="HEPARIN-SULFATE LYASE"/>
    <property type="match status" value="1"/>
</dbReference>
<dbReference type="PANTHER" id="PTHR39210">
    <property type="entry name" value="HEPARIN-SULFATE LYASE"/>
    <property type="match status" value="1"/>
</dbReference>
<dbReference type="SUPFAM" id="SSF48230">
    <property type="entry name" value="Chondroitin AC/alginate lyase"/>
    <property type="match status" value="1"/>
</dbReference>
<evidence type="ECO:0000313" key="1">
    <source>
        <dbReference type="EMBL" id="MCC2221776.1"/>
    </source>
</evidence>
<accession>A0AAE3E4K9</accession>
<organism evidence="1 2">
    <name type="scientific">Anthropogastromicrobium aceti</name>
    <dbReference type="NCBI Taxonomy" id="2981768"/>
    <lineage>
        <taxon>Bacteria</taxon>
        <taxon>Bacillati</taxon>
        <taxon>Bacillota</taxon>
        <taxon>Clostridia</taxon>
        <taxon>Lachnospirales</taxon>
        <taxon>Lachnospiraceae</taxon>
        <taxon>Anthropogastromicrobium</taxon>
    </lineage>
</organism>
<dbReference type="Gene3D" id="2.70.98.70">
    <property type="match status" value="1"/>
</dbReference>
<dbReference type="EMBL" id="JAJEQN010000020">
    <property type="protein sequence ID" value="MCC2221776.1"/>
    <property type="molecule type" value="Genomic_DNA"/>
</dbReference>
<dbReference type="AlphaFoldDB" id="A0AAE3E4K9"/>
<name>A0AAE3E4K9_9FIRM</name>
<reference evidence="1 2" key="1">
    <citation type="submission" date="2021-10" db="EMBL/GenBank/DDBJ databases">
        <title>Anaerobic single-cell dispensing facilitates the cultivation of human gut bacteria.</title>
        <authorList>
            <person name="Afrizal A."/>
        </authorList>
    </citation>
    <scope>NUCLEOTIDE SEQUENCE [LARGE SCALE GENOMIC DNA]</scope>
    <source>
        <strain evidence="1 2">CLA-AA-H224</strain>
    </source>
</reference>
<proteinExistence type="predicted"/>
<dbReference type="Gene3D" id="1.50.10.100">
    <property type="entry name" value="Chondroitin AC/alginate lyase"/>
    <property type="match status" value="1"/>
</dbReference>
<keyword evidence="2" id="KW-1185">Reference proteome</keyword>
<gene>
    <name evidence="1" type="ORF">LKD48_09040</name>
</gene>